<dbReference type="Proteomes" id="UP000178336">
    <property type="component" value="Unassembled WGS sequence"/>
</dbReference>
<name>A0A1F5GW70_9BACT</name>
<protein>
    <submittedName>
        <fullName evidence="2">Uncharacterized protein</fullName>
    </submittedName>
</protein>
<keyword evidence="1" id="KW-1133">Transmembrane helix</keyword>
<dbReference type="EMBL" id="MFBN01000001">
    <property type="protein sequence ID" value="OGD96054.1"/>
    <property type="molecule type" value="Genomic_DNA"/>
</dbReference>
<evidence type="ECO:0000256" key="1">
    <source>
        <dbReference type="SAM" id="Phobius"/>
    </source>
</evidence>
<gene>
    <name evidence="2" type="ORF">A3A48_03485</name>
</gene>
<sequence length="66" mass="7727">MNILKNSPAYQICLTLALFMPGINANYIKPVTPFNNFAVYTPFFNAGLYFHKTFNLVIVFYFYLYL</sequence>
<evidence type="ECO:0000313" key="3">
    <source>
        <dbReference type="Proteomes" id="UP000178336"/>
    </source>
</evidence>
<dbReference type="AlphaFoldDB" id="A0A1F5GW70"/>
<reference evidence="2 3" key="1">
    <citation type="journal article" date="2016" name="Nat. Commun.">
        <title>Thousands of microbial genomes shed light on interconnected biogeochemical processes in an aquifer system.</title>
        <authorList>
            <person name="Anantharaman K."/>
            <person name="Brown C.T."/>
            <person name="Hug L.A."/>
            <person name="Sharon I."/>
            <person name="Castelle C.J."/>
            <person name="Probst A.J."/>
            <person name="Thomas B.C."/>
            <person name="Singh A."/>
            <person name="Wilkins M.J."/>
            <person name="Karaoz U."/>
            <person name="Brodie E.L."/>
            <person name="Williams K.H."/>
            <person name="Hubbard S.S."/>
            <person name="Banfield J.F."/>
        </authorList>
    </citation>
    <scope>NUCLEOTIDE SEQUENCE [LARGE SCALE GENOMIC DNA]</scope>
</reference>
<keyword evidence="1" id="KW-0472">Membrane</keyword>
<evidence type="ECO:0000313" key="2">
    <source>
        <dbReference type="EMBL" id="OGD96054.1"/>
    </source>
</evidence>
<dbReference type="STRING" id="1797724.A3A48_03485"/>
<accession>A0A1F5GW70</accession>
<feature type="transmembrane region" description="Helical" evidence="1">
    <location>
        <begin position="49"/>
        <end position="65"/>
    </location>
</feature>
<keyword evidence="1" id="KW-0812">Transmembrane</keyword>
<organism evidence="2 3">
    <name type="scientific">Candidatus Curtissbacteria bacterium RIFCSPLOWO2_01_FULL_37_9</name>
    <dbReference type="NCBI Taxonomy" id="1797724"/>
    <lineage>
        <taxon>Bacteria</taxon>
        <taxon>Candidatus Curtissiibacteriota</taxon>
    </lineage>
</organism>
<comment type="caution">
    <text evidence="2">The sequence shown here is derived from an EMBL/GenBank/DDBJ whole genome shotgun (WGS) entry which is preliminary data.</text>
</comment>
<proteinExistence type="predicted"/>